<sequence>NLIVIGLFVAVTCCTAAPTTTTAAPCSTNALNAELLQCVRDNGLSWFYIKGMSNMLTAQDYKDQCANPDPYRQTGRCASDA</sequence>
<name>A0A0B6Y7D6_9EUPU</name>
<feature type="chain" id="PRO_5002110747" evidence="1">
    <location>
        <begin position="17"/>
        <end position="81"/>
    </location>
</feature>
<reference evidence="2" key="1">
    <citation type="submission" date="2014-12" db="EMBL/GenBank/DDBJ databases">
        <title>Insight into the proteome of Arion vulgaris.</title>
        <authorList>
            <person name="Aradska J."/>
            <person name="Bulat T."/>
            <person name="Smidak R."/>
            <person name="Sarate P."/>
            <person name="Gangsoo J."/>
            <person name="Sialana F."/>
            <person name="Bilban M."/>
            <person name="Lubec G."/>
        </authorList>
    </citation>
    <scope>NUCLEOTIDE SEQUENCE</scope>
    <source>
        <tissue evidence="2">Skin</tissue>
    </source>
</reference>
<feature type="signal peptide" evidence="1">
    <location>
        <begin position="1"/>
        <end position="16"/>
    </location>
</feature>
<evidence type="ECO:0000313" key="2">
    <source>
        <dbReference type="EMBL" id="CEK51983.1"/>
    </source>
</evidence>
<keyword evidence="1" id="KW-0732">Signal</keyword>
<proteinExistence type="predicted"/>
<organism evidence="2">
    <name type="scientific">Arion vulgaris</name>
    <dbReference type="NCBI Taxonomy" id="1028688"/>
    <lineage>
        <taxon>Eukaryota</taxon>
        <taxon>Metazoa</taxon>
        <taxon>Spiralia</taxon>
        <taxon>Lophotrochozoa</taxon>
        <taxon>Mollusca</taxon>
        <taxon>Gastropoda</taxon>
        <taxon>Heterobranchia</taxon>
        <taxon>Euthyneura</taxon>
        <taxon>Panpulmonata</taxon>
        <taxon>Eupulmonata</taxon>
        <taxon>Stylommatophora</taxon>
        <taxon>Helicina</taxon>
        <taxon>Arionoidea</taxon>
        <taxon>Arionidae</taxon>
        <taxon>Arion</taxon>
    </lineage>
</organism>
<protein>
    <submittedName>
        <fullName evidence="2">Uncharacterized protein</fullName>
    </submittedName>
</protein>
<dbReference type="EMBL" id="HACG01005118">
    <property type="protein sequence ID" value="CEK51983.1"/>
    <property type="molecule type" value="Transcribed_RNA"/>
</dbReference>
<feature type="non-terminal residue" evidence="2">
    <location>
        <position position="1"/>
    </location>
</feature>
<accession>A0A0B6Y7D6</accession>
<evidence type="ECO:0000256" key="1">
    <source>
        <dbReference type="SAM" id="SignalP"/>
    </source>
</evidence>
<dbReference type="AlphaFoldDB" id="A0A0B6Y7D6"/>
<gene>
    <name evidence="2" type="primary">ORF15027</name>
</gene>